<sequence length="230" mass="25440">MVVVNLTATDAHQAMRILRQHAVSLTEFTMQSARTGNFVPNSTPKLVLDQLHHLAIEAADYDIHGILGNITCPSLNSLHLCGVLDWEVVSQFIVRSGCTLETLSIGVASKSGNREYHDVGLINILRSSPSIQRFTYFEPSLVIQHENYYSGSHMSEPLLTALDCSSTSTSSVQTSILPKLEHLVTRCPSSQLDAVLTMAESRQTLKLLGIHLLESRPVHTQSFFQYYASD</sequence>
<evidence type="ECO:0000313" key="2">
    <source>
        <dbReference type="Proteomes" id="UP001150238"/>
    </source>
</evidence>
<protein>
    <submittedName>
        <fullName evidence="1">Uncharacterized protein</fullName>
    </submittedName>
</protein>
<feature type="non-terminal residue" evidence="1">
    <location>
        <position position="230"/>
    </location>
</feature>
<proteinExistence type="predicted"/>
<organism evidence="1 2">
    <name type="scientific">Lentinula lateritia</name>
    <dbReference type="NCBI Taxonomy" id="40482"/>
    <lineage>
        <taxon>Eukaryota</taxon>
        <taxon>Fungi</taxon>
        <taxon>Dikarya</taxon>
        <taxon>Basidiomycota</taxon>
        <taxon>Agaricomycotina</taxon>
        <taxon>Agaricomycetes</taxon>
        <taxon>Agaricomycetidae</taxon>
        <taxon>Agaricales</taxon>
        <taxon>Marasmiineae</taxon>
        <taxon>Omphalotaceae</taxon>
        <taxon>Lentinula</taxon>
    </lineage>
</organism>
<reference evidence="1" key="2">
    <citation type="journal article" date="2023" name="Proc. Natl. Acad. Sci. U.S.A.">
        <title>A global phylogenomic analysis of the shiitake genus Lentinula.</title>
        <authorList>
            <person name="Sierra-Patev S."/>
            <person name="Min B."/>
            <person name="Naranjo-Ortiz M."/>
            <person name="Looney B."/>
            <person name="Konkel Z."/>
            <person name="Slot J.C."/>
            <person name="Sakamoto Y."/>
            <person name="Steenwyk J.L."/>
            <person name="Rokas A."/>
            <person name="Carro J."/>
            <person name="Camarero S."/>
            <person name="Ferreira P."/>
            <person name="Molpeceres G."/>
            <person name="Ruiz-Duenas F.J."/>
            <person name="Serrano A."/>
            <person name="Henrissat B."/>
            <person name="Drula E."/>
            <person name="Hughes K.W."/>
            <person name="Mata J.L."/>
            <person name="Ishikawa N.K."/>
            <person name="Vargas-Isla R."/>
            <person name="Ushijima S."/>
            <person name="Smith C.A."/>
            <person name="Donoghue J."/>
            <person name="Ahrendt S."/>
            <person name="Andreopoulos W."/>
            <person name="He G."/>
            <person name="LaButti K."/>
            <person name="Lipzen A."/>
            <person name="Ng V."/>
            <person name="Riley R."/>
            <person name="Sandor L."/>
            <person name="Barry K."/>
            <person name="Martinez A.T."/>
            <person name="Xiao Y."/>
            <person name="Gibbons J.G."/>
            <person name="Terashima K."/>
            <person name="Grigoriev I.V."/>
            <person name="Hibbett D."/>
        </authorList>
    </citation>
    <scope>NUCLEOTIDE SEQUENCE</scope>
    <source>
        <strain evidence="1">Sp2 HRB7682 ss15</strain>
    </source>
</reference>
<accession>A0A9W8ZY52</accession>
<dbReference type="Proteomes" id="UP001150238">
    <property type="component" value="Unassembled WGS sequence"/>
</dbReference>
<name>A0A9W8ZY52_9AGAR</name>
<evidence type="ECO:0000313" key="1">
    <source>
        <dbReference type="EMBL" id="KAJ4469991.1"/>
    </source>
</evidence>
<dbReference type="EMBL" id="JANVFS010000033">
    <property type="protein sequence ID" value="KAJ4469991.1"/>
    <property type="molecule type" value="Genomic_DNA"/>
</dbReference>
<comment type="caution">
    <text evidence="1">The sequence shown here is derived from an EMBL/GenBank/DDBJ whole genome shotgun (WGS) entry which is preliminary data.</text>
</comment>
<reference evidence="1" key="1">
    <citation type="submission" date="2022-08" db="EMBL/GenBank/DDBJ databases">
        <authorList>
            <consortium name="DOE Joint Genome Institute"/>
            <person name="Min B."/>
            <person name="Riley R."/>
            <person name="Sierra-Patev S."/>
            <person name="Naranjo-Ortiz M."/>
            <person name="Looney B."/>
            <person name="Konkel Z."/>
            <person name="Slot J.C."/>
            <person name="Sakamoto Y."/>
            <person name="Steenwyk J.L."/>
            <person name="Rokas A."/>
            <person name="Carro J."/>
            <person name="Camarero S."/>
            <person name="Ferreira P."/>
            <person name="Molpeceres G."/>
            <person name="Ruiz-Duenas F.J."/>
            <person name="Serrano A."/>
            <person name="Henrissat B."/>
            <person name="Drula E."/>
            <person name="Hughes K.W."/>
            <person name="Mata J.L."/>
            <person name="Ishikawa N.K."/>
            <person name="Vargas-Isla R."/>
            <person name="Ushijima S."/>
            <person name="Smith C.A."/>
            <person name="Ahrendt S."/>
            <person name="Andreopoulos W."/>
            <person name="He G."/>
            <person name="Labutti K."/>
            <person name="Lipzen A."/>
            <person name="Ng V."/>
            <person name="Sandor L."/>
            <person name="Barry K."/>
            <person name="Martinez A.T."/>
            <person name="Xiao Y."/>
            <person name="Gibbons J.G."/>
            <person name="Terashima K."/>
            <person name="Hibbett D.S."/>
            <person name="Grigoriev I.V."/>
        </authorList>
    </citation>
    <scope>NUCLEOTIDE SEQUENCE</scope>
    <source>
        <strain evidence="1">Sp2 HRB7682 ss15</strain>
    </source>
</reference>
<gene>
    <name evidence="1" type="ORF">C8J55DRAFT_523232</name>
</gene>
<dbReference type="AlphaFoldDB" id="A0A9W8ZY52"/>